<keyword evidence="2" id="KW-0472">Membrane</keyword>
<accession>A0A4R8UZY3</accession>
<organism evidence="3 4">
    <name type="scientific">Cryobacterium glaciale</name>
    <dbReference type="NCBI Taxonomy" id="1259145"/>
    <lineage>
        <taxon>Bacteria</taxon>
        <taxon>Bacillati</taxon>
        <taxon>Actinomycetota</taxon>
        <taxon>Actinomycetes</taxon>
        <taxon>Micrococcales</taxon>
        <taxon>Microbacteriaceae</taxon>
        <taxon>Cryobacterium</taxon>
    </lineage>
</organism>
<evidence type="ECO:0000313" key="3">
    <source>
        <dbReference type="EMBL" id="TFB75450.1"/>
    </source>
</evidence>
<name>A0A4R8UZY3_9MICO</name>
<dbReference type="OrthoDB" id="10016648at2"/>
<reference evidence="3 4" key="1">
    <citation type="submission" date="2019-03" db="EMBL/GenBank/DDBJ databases">
        <title>Genomics of glacier-inhabiting Cryobacterium strains.</title>
        <authorList>
            <person name="Liu Q."/>
            <person name="Xin Y.-H."/>
        </authorList>
    </citation>
    <scope>NUCLEOTIDE SEQUENCE [LARGE SCALE GENOMIC DNA]</scope>
    <source>
        <strain evidence="3 4">HLT2-23</strain>
    </source>
</reference>
<feature type="region of interest" description="Disordered" evidence="1">
    <location>
        <begin position="57"/>
        <end position="77"/>
    </location>
</feature>
<proteinExistence type="predicted"/>
<evidence type="ECO:0000256" key="1">
    <source>
        <dbReference type="SAM" id="MobiDB-lite"/>
    </source>
</evidence>
<gene>
    <name evidence="3" type="ORF">E3O06_06420</name>
</gene>
<comment type="caution">
    <text evidence="3">The sequence shown here is derived from an EMBL/GenBank/DDBJ whole genome shotgun (WGS) entry which is preliminary data.</text>
</comment>
<dbReference type="AlphaFoldDB" id="A0A4R8UZY3"/>
<evidence type="ECO:0000256" key="2">
    <source>
        <dbReference type="SAM" id="Phobius"/>
    </source>
</evidence>
<protein>
    <submittedName>
        <fullName evidence="3">Uncharacterized protein</fullName>
    </submittedName>
</protein>
<dbReference type="RefSeq" id="WP_134502137.1">
    <property type="nucleotide sequence ID" value="NZ_SOEY01000008.1"/>
</dbReference>
<keyword evidence="2" id="KW-1133">Transmembrane helix</keyword>
<feature type="transmembrane region" description="Helical" evidence="2">
    <location>
        <begin position="136"/>
        <end position="157"/>
    </location>
</feature>
<dbReference type="Proteomes" id="UP000298173">
    <property type="component" value="Unassembled WGS sequence"/>
</dbReference>
<keyword evidence="2" id="KW-0812">Transmembrane</keyword>
<sequence length="183" mass="19984">MSDTTFDQFRNAMGNRVARRNLGFTISNVEAQAIIRDEPLVREYFARWQSDRLSPYAAPTENMTPTPPTAEVFTAPPWSDASPKKGAGAEIESPEWLTAIVQILGTLVGIGVGLWGLWCTWIAFFGGTLPIPFVDWTTSGGIGLGLLFLLVVTPVLTALVSQLFIWVLGGLLVLASLLFSRRT</sequence>
<evidence type="ECO:0000313" key="4">
    <source>
        <dbReference type="Proteomes" id="UP000298173"/>
    </source>
</evidence>
<feature type="transmembrane region" description="Helical" evidence="2">
    <location>
        <begin position="99"/>
        <end position="124"/>
    </location>
</feature>
<keyword evidence="4" id="KW-1185">Reference proteome</keyword>
<dbReference type="EMBL" id="SOEY01000008">
    <property type="protein sequence ID" value="TFB75450.1"/>
    <property type="molecule type" value="Genomic_DNA"/>
</dbReference>